<dbReference type="GO" id="GO:0000009">
    <property type="term" value="F:alpha-1,6-mannosyltransferase activity"/>
    <property type="evidence" value="ECO:0007669"/>
    <property type="project" value="InterPro"/>
</dbReference>
<feature type="transmembrane region" description="Helical" evidence="11">
    <location>
        <begin position="461"/>
        <end position="481"/>
    </location>
</feature>
<dbReference type="PANTHER" id="PTHR12468">
    <property type="entry name" value="GPI MANNOSYLTRANSFERASE 2"/>
    <property type="match status" value="1"/>
</dbReference>
<feature type="transmembrane region" description="Helical" evidence="11">
    <location>
        <begin position="436"/>
        <end position="454"/>
    </location>
</feature>
<dbReference type="HOGENOM" id="CLU_036370_1_0_11"/>
<comment type="subcellular location">
    <subcellularLocation>
        <location evidence="1">Endoplasmic reticulum membrane</location>
        <topology evidence="1">Multi-pass membrane protein</topology>
    </subcellularLocation>
</comment>
<feature type="transmembrane region" description="Helical" evidence="11">
    <location>
        <begin position="194"/>
        <end position="214"/>
    </location>
</feature>
<keyword evidence="3" id="KW-0337">GPI-anchor biosynthesis</keyword>
<organism evidence="12 13">
    <name type="scientific">Kocuria rhizophila (strain ATCC 9341 / DSM 348 / NBRC 103217 / DC2201)</name>
    <dbReference type="NCBI Taxonomy" id="378753"/>
    <lineage>
        <taxon>Bacteria</taxon>
        <taxon>Bacillati</taxon>
        <taxon>Actinomycetota</taxon>
        <taxon>Actinomycetes</taxon>
        <taxon>Micrococcales</taxon>
        <taxon>Micrococcaceae</taxon>
        <taxon>Kocuria</taxon>
    </lineage>
</organism>
<feature type="compositionally biased region" description="Low complexity" evidence="10">
    <location>
        <begin position="53"/>
        <end position="70"/>
    </location>
</feature>
<feature type="compositionally biased region" description="Low complexity" evidence="10">
    <location>
        <begin position="22"/>
        <end position="44"/>
    </location>
</feature>
<keyword evidence="4" id="KW-0328">Glycosyltransferase</keyword>
<evidence type="ECO:0000256" key="4">
    <source>
        <dbReference type="ARBA" id="ARBA00022676"/>
    </source>
</evidence>
<dbReference type="InterPro" id="IPR007315">
    <property type="entry name" value="PIG-V/Gpi18"/>
</dbReference>
<dbReference type="Pfam" id="PF04188">
    <property type="entry name" value="Mannosyl_trans2"/>
    <property type="match status" value="1"/>
</dbReference>
<feature type="transmembrane region" description="Helical" evidence="11">
    <location>
        <begin position="327"/>
        <end position="348"/>
    </location>
</feature>
<dbReference type="eggNOG" id="COG5542">
    <property type="taxonomic scope" value="Bacteria"/>
</dbReference>
<dbReference type="STRING" id="378753.KRH_08310"/>
<evidence type="ECO:0000256" key="3">
    <source>
        <dbReference type="ARBA" id="ARBA00022502"/>
    </source>
</evidence>
<evidence type="ECO:0000256" key="9">
    <source>
        <dbReference type="ARBA" id="ARBA00023136"/>
    </source>
</evidence>
<dbReference type="UniPathway" id="UPA00196"/>
<feature type="transmembrane region" description="Helical" evidence="11">
    <location>
        <begin position="234"/>
        <end position="252"/>
    </location>
</feature>
<feature type="transmembrane region" description="Helical" evidence="11">
    <location>
        <begin position="413"/>
        <end position="430"/>
    </location>
</feature>
<keyword evidence="7" id="KW-0256">Endoplasmic reticulum</keyword>
<feature type="compositionally biased region" description="Basic and acidic residues" evidence="10">
    <location>
        <begin position="1"/>
        <end position="21"/>
    </location>
</feature>
<gene>
    <name evidence="12" type="ordered locus">KRH_08310</name>
</gene>
<feature type="transmembrane region" description="Helical" evidence="11">
    <location>
        <begin position="289"/>
        <end position="307"/>
    </location>
</feature>
<comment type="pathway">
    <text evidence="2">Glycolipid biosynthesis; glycosylphosphatidylinositol-anchor biosynthesis.</text>
</comment>
<evidence type="ECO:0000313" key="12">
    <source>
        <dbReference type="EMBL" id="BAG29178.1"/>
    </source>
</evidence>
<keyword evidence="9 11" id="KW-0472">Membrane</keyword>
<dbReference type="GO" id="GO:0031501">
    <property type="term" value="C:mannosyltransferase complex"/>
    <property type="evidence" value="ECO:0007669"/>
    <property type="project" value="TreeGrafter"/>
</dbReference>
<dbReference type="PANTHER" id="PTHR12468:SF2">
    <property type="entry name" value="GPI MANNOSYLTRANSFERASE 2"/>
    <property type="match status" value="1"/>
</dbReference>
<evidence type="ECO:0000256" key="2">
    <source>
        <dbReference type="ARBA" id="ARBA00004687"/>
    </source>
</evidence>
<dbReference type="GO" id="GO:0016020">
    <property type="term" value="C:membrane"/>
    <property type="evidence" value="ECO:0007669"/>
    <property type="project" value="GOC"/>
</dbReference>
<evidence type="ECO:0000256" key="5">
    <source>
        <dbReference type="ARBA" id="ARBA00022679"/>
    </source>
</evidence>
<dbReference type="KEGG" id="krh:KRH_08310"/>
<evidence type="ECO:0000256" key="11">
    <source>
        <dbReference type="SAM" id="Phobius"/>
    </source>
</evidence>
<feature type="transmembrane region" description="Helical" evidence="11">
    <location>
        <begin position="381"/>
        <end position="401"/>
    </location>
</feature>
<dbReference type="AlphaFoldDB" id="B2GKP9"/>
<name>B2GKP9_KOCRD</name>
<dbReference type="EMBL" id="AP009152">
    <property type="protein sequence ID" value="BAG29178.1"/>
    <property type="molecule type" value="Genomic_DNA"/>
</dbReference>
<feature type="transmembrane region" description="Helical" evidence="11">
    <location>
        <begin position="259"/>
        <end position="283"/>
    </location>
</feature>
<accession>B2GKP9</accession>
<keyword evidence="6 11" id="KW-0812">Transmembrane</keyword>
<proteinExistence type="predicted"/>
<evidence type="ECO:0000256" key="7">
    <source>
        <dbReference type="ARBA" id="ARBA00022824"/>
    </source>
</evidence>
<dbReference type="GO" id="GO:0004376">
    <property type="term" value="F:GPI mannosyltransferase activity"/>
    <property type="evidence" value="ECO:0007669"/>
    <property type="project" value="InterPro"/>
</dbReference>
<evidence type="ECO:0000256" key="10">
    <source>
        <dbReference type="SAM" id="MobiDB-lite"/>
    </source>
</evidence>
<evidence type="ECO:0000256" key="8">
    <source>
        <dbReference type="ARBA" id="ARBA00022989"/>
    </source>
</evidence>
<reference evidence="12 13" key="1">
    <citation type="journal article" date="2008" name="J. Bacteriol.">
        <title>Complete genome sequence of the soil actinomycete Kocuria rhizophila.</title>
        <authorList>
            <person name="Takarada H."/>
            <person name="Sekine M."/>
            <person name="Kosugi H."/>
            <person name="Matsuo Y."/>
            <person name="Fujisawa T."/>
            <person name="Omata S."/>
            <person name="Kishi E."/>
            <person name="Shimizu A."/>
            <person name="Tsukatani N."/>
            <person name="Tanikawa S."/>
            <person name="Fujita N."/>
            <person name="Harayama S."/>
        </authorList>
    </citation>
    <scope>NUCLEOTIDE SEQUENCE [LARGE SCALE GENOMIC DNA]</scope>
    <source>
        <strain evidence="13">ATCC 9341 / DSM 348 / NBRC 103217 / DC2201</strain>
    </source>
</reference>
<sequence length="492" mass="52569">MSRARDTGRRHSGDRARRDAATADGVAPGPAAAAARWDDAPCPAEAERRAGPGHPSSADDGAGGAPRAAGTVTVEDALTARRRPWRAALGGAWARSPWWLAVLALYGLSRVWGWAVFSVVGGQQGPGPWGQGPLGYLDFVATWDSDWYRTIFEHGYPSELPRDSLGTVRENPWAFYPVFPLLVRGITEVTGTGWAGTASTVSLLAGFGAALVLYRLTCTAPVMSTPRTRGGASVPALWAVAVFAFNPVAPVLQTPYAEALSLLFLLSAILCVVRGRAAGAAVFVVLQALTRPTGVALAAALGVWWLWRSVRDVRARCRAWYRCADRWLAVALLACAAALAWPVIAWAVTGEPTAYTETEAAWRGSSGVVPVLPWFAQATRFLGPVAGLLAPVLLVAAAVLVLRSGPVRSALPFFVRVWLAAYGCYLLLVLNPQSSTFRLLLPWAPLAAALVRVSDSRAYRVLLVLGGALLQLVWVGWLWHWKQLPGGGDYPP</sequence>
<keyword evidence="13" id="KW-1185">Reference proteome</keyword>
<dbReference type="Proteomes" id="UP000008838">
    <property type="component" value="Chromosome"/>
</dbReference>
<evidence type="ECO:0000313" key="13">
    <source>
        <dbReference type="Proteomes" id="UP000008838"/>
    </source>
</evidence>
<protein>
    <submittedName>
        <fullName evidence="12">Hypothetical membrane protein</fullName>
    </submittedName>
</protein>
<evidence type="ECO:0000256" key="6">
    <source>
        <dbReference type="ARBA" id="ARBA00022692"/>
    </source>
</evidence>
<keyword evidence="8 11" id="KW-1133">Transmembrane helix</keyword>
<dbReference type="GO" id="GO:0006506">
    <property type="term" value="P:GPI anchor biosynthetic process"/>
    <property type="evidence" value="ECO:0007669"/>
    <property type="project" value="UniProtKB-UniPathway"/>
</dbReference>
<feature type="region of interest" description="Disordered" evidence="10">
    <location>
        <begin position="1"/>
        <end position="75"/>
    </location>
</feature>
<evidence type="ECO:0000256" key="1">
    <source>
        <dbReference type="ARBA" id="ARBA00004477"/>
    </source>
</evidence>
<keyword evidence="5" id="KW-0808">Transferase</keyword>